<name>A0ABY9RTJ6_9ACTN</name>
<sequence>MWTAPKGPVRGTLESFVKAEEGSRKAVYTETKAGALPAVEVTYAVYSEVMEETSDKRAFAVETPKGVVVVQLGGLDSEEHRAMLPAYRLAKSSLKAS</sequence>
<proteinExistence type="predicted"/>
<dbReference type="Pfam" id="PF18966">
    <property type="entry name" value="Lipoprotein_23"/>
    <property type="match status" value="1"/>
</dbReference>
<organism evidence="1 2">
    <name type="scientific">Streptomyces roseicoloratus</name>
    <dbReference type="NCBI Taxonomy" id="2508722"/>
    <lineage>
        <taxon>Bacteria</taxon>
        <taxon>Bacillati</taxon>
        <taxon>Actinomycetota</taxon>
        <taxon>Actinomycetes</taxon>
        <taxon>Kitasatosporales</taxon>
        <taxon>Streptomycetaceae</taxon>
        <taxon>Streptomyces</taxon>
    </lineage>
</organism>
<dbReference type="EMBL" id="CP133762">
    <property type="protein sequence ID" value="WMX45272.1"/>
    <property type="molecule type" value="Genomic_DNA"/>
</dbReference>
<keyword evidence="1" id="KW-0449">Lipoprotein</keyword>
<reference evidence="1 2" key="1">
    <citation type="submission" date="2023-09" db="EMBL/GenBank/DDBJ databases">
        <title>Complete genome of Streptomyces roseicoloratus T14.</title>
        <authorList>
            <person name="Bashizi T."/>
            <person name="Kim M.-J."/>
            <person name="Lee G."/>
            <person name="Tagele S.B."/>
            <person name="Shin J.-H."/>
        </authorList>
    </citation>
    <scope>NUCLEOTIDE SEQUENCE [LARGE SCALE GENOMIC DNA]</scope>
    <source>
        <strain evidence="1 2">T14</strain>
    </source>
</reference>
<evidence type="ECO:0000313" key="2">
    <source>
        <dbReference type="Proteomes" id="UP001250858"/>
    </source>
</evidence>
<dbReference type="Proteomes" id="UP001250858">
    <property type="component" value="Chromosome"/>
</dbReference>
<gene>
    <name evidence="1" type="ORF">RGF97_11000</name>
</gene>
<evidence type="ECO:0000313" key="1">
    <source>
        <dbReference type="EMBL" id="WMX45272.1"/>
    </source>
</evidence>
<keyword evidence="2" id="KW-1185">Reference proteome</keyword>
<accession>A0ABY9RTJ6</accession>
<dbReference type="InterPro" id="IPR044058">
    <property type="entry name" value="Lipoprotein_23"/>
</dbReference>
<protein>
    <submittedName>
        <fullName evidence="1">Lipoprotein</fullName>
    </submittedName>
</protein>
<dbReference type="RefSeq" id="WP_309548425.1">
    <property type="nucleotide sequence ID" value="NZ_CP133762.1"/>
</dbReference>